<keyword evidence="1" id="KW-0812">Transmembrane</keyword>
<gene>
    <name evidence="3" type="ORF">EI684_03710</name>
</gene>
<proteinExistence type="predicted"/>
<dbReference type="InterPro" id="IPR051932">
    <property type="entry name" value="Bact_StressResp_Reg"/>
</dbReference>
<dbReference type="Proteomes" id="UP000280307">
    <property type="component" value="Unassembled WGS sequence"/>
</dbReference>
<dbReference type="InterPro" id="IPR036513">
    <property type="entry name" value="STAS_dom_sf"/>
</dbReference>
<evidence type="ECO:0000313" key="4">
    <source>
        <dbReference type="Proteomes" id="UP000280307"/>
    </source>
</evidence>
<dbReference type="PANTHER" id="PTHR33745">
    <property type="entry name" value="RSBT ANTAGONIST PROTEIN RSBS-RELATED"/>
    <property type="match status" value="1"/>
</dbReference>
<feature type="domain" description="STAS" evidence="2">
    <location>
        <begin position="211"/>
        <end position="322"/>
    </location>
</feature>
<accession>A0A426U7A5</accession>
<evidence type="ECO:0000313" key="3">
    <source>
        <dbReference type="EMBL" id="RRR75996.1"/>
    </source>
</evidence>
<evidence type="ECO:0000256" key="1">
    <source>
        <dbReference type="SAM" id="Phobius"/>
    </source>
</evidence>
<evidence type="ECO:0000259" key="2">
    <source>
        <dbReference type="PROSITE" id="PS50801"/>
    </source>
</evidence>
<dbReference type="SUPFAM" id="SSF52091">
    <property type="entry name" value="SpoIIaa-like"/>
    <property type="match status" value="1"/>
</dbReference>
<sequence>MWLLLLATLMLWLSPVISLVLLRRGRFNGAVLTSTWGLLFGHSIATFALGVSDPSVHMVYQIPLALAGLLGSRRMLLTVAAYNIGYVSLIGLLQLQNSPIVALLSAEAMAAMQGNEASPLNLTQPLVFFVAITLLLTLMLDRFGNAFRNALQQAMEREQALEVARGSLEATVNTRTAELATALDDVRQRADAQAALLAENEQQRDLIREMSVPVLPVSRDTLVMPLIGALDSARLAQIQEQALGRLEATHARRLLLDITGVPIVDSQVAQGLISVVHAARLLGTEVILVGIRPEVAQAIVGLGIHFGDVRTHNDLHGALNGGAR</sequence>
<feature type="transmembrane region" description="Helical" evidence="1">
    <location>
        <begin position="75"/>
        <end position="95"/>
    </location>
</feature>
<protein>
    <submittedName>
        <fullName evidence="3">STAS domain-containing protein</fullName>
    </submittedName>
</protein>
<organism evidence="3 4">
    <name type="scientific">Candidatus Viridilinea halotolerans</name>
    <dbReference type="NCBI Taxonomy" id="2491704"/>
    <lineage>
        <taxon>Bacteria</taxon>
        <taxon>Bacillati</taxon>
        <taxon>Chloroflexota</taxon>
        <taxon>Chloroflexia</taxon>
        <taxon>Chloroflexales</taxon>
        <taxon>Chloroflexineae</taxon>
        <taxon>Oscillochloridaceae</taxon>
        <taxon>Candidatus Viridilinea</taxon>
    </lineage>
</organism>
<dbReference type="PANTHER" id="PTHR33745:SF1">
    <property type="entry name" value="RSBT ANTAGONIST PROTEIN RSBS"/>
    <property type="match status" value="1"/>
</dbReference>
<dbReference type="AlphaFoldDB" id="A0A426U7A5"/>
<keyword evidence="1" id="KW-1133">Transmembrane helix</keyword>
<feature type="transmembrane region" description="Helical" evidence="1">
    <location>
        <begin position="34"/>
        <end position="54"/>
    </location>
</feature>
<dbReference type="PROSITE" id="PS50801">
    <property type="entry name" value="STAS"/>
    <property type="match status" value="1"/>
</dbReference>
<keyword evidence="1" id="KW-0472">Membrane</keyword>
<dbReference type="Pfam" id="PF01740">
    <property type="entry name" value="STAS"/>
    <property type="match status" value="1"/>
</dbReference>
<feature type="transmembrane region" description="Helical" evidence="1">
    <location>
        <begin position="122"/>
        <end position="140"/>
    </location>
</feature>
<dbReference type="EMBL" id="RSAS01000146">
    <property type="protein sequence ID" value="RRR75996.1"/>
    <property type="molecule type" value="Genomic_DNA"/>
</dbReference>
<reference evidence="3 4" key="1">
    <citation type="submission" date="2018-12" db="EMBL/GenBank/DDBJ databases">
        <title>Genome Sequence of Candidatus Viridilinea halotolerans isolated from saline sulfide-rich spring.</title>
        <authorList>
            <person name="Grouzdev D.S."/>
            <person name="Burganskaya E.I."/>
            <person name="Krutkina M.S."/>
            <person name="Sukhacheva M.V."/>
            <person name="Gorlenko V.M."/>
        </authorList>
    </citation>
    <scope>NUCLEOTIDE SEQUENCE [LARGE SCALE GENOMIC DNA]</scope>
    <source>
        <strain evidence="3">Chok-6</strain>
    </source>
</reference>
<dbReference type="CDD" id="cd07041">
    <property type="entry name" value="STAS_RsbR_RsbS_like"/>
    <property type="match status" value="1"/>
</dbReference>
<dbReference type="Gene3D" id="3.30.750.24">
    <property type="entry name" value="STAS domain"/>
    <property type="match status" value="1"/>
</dbReference>
<dbReference type="InterPro" id="IPR002645">
    <property type="entry name" value="STAS_dom"/>
</dbReference>
<name>A0A426U7A5_9CHLR</name>
<comment type="caution">
    <text evidence="3">The sequence shown here is derived from an EMBL/GenBank/DDBJ whole genome shotgun (WGS) entry which is preliminary data.</text>
</comment>